<dbReference type="PANTHER" id="PTHR42973:SF22">
    <property type="entry name" value="FAD-BINDING PCMH-TYPE DOMAIN-CONTAINING PROTEIN-RELATED"/>
    <property type="match status" value="1"/>
</dbReference>
<dbReference type="EMBL" id="ML991839">
    <property type="protein sequence ID" value="KAF2230547.1"/>
    <property type="molecule type" value="Genomic_DNA"/>
</dbReference>
<keyword evidence="7" id="KW-1185">Reference proteome</keyword>
<keyword evidence="2" id="KW-0285">Flavoprotein</keyword>
<evidence type="ECO:0000259" key="5">
    <source>
        <dbReference type="PROSITE" id="PS51387"/>
    </source>
</evidence>
<dbReference type="InterPro" id="IPR006094">
    <property type="entry name" value="Oxid_FAD_bind_N"/>
</dbReference>
<name>A0A6A6GXW3_VIRVR</name>
<dbReference type="GO" id="GO:0071949">
    <property type="term" value="F:FAD binding"/>
    <property type="evidence" value="ECO:0007669"/>
    <property type="project" value="InterPro"/>
</dbReference>
<protein>
    <submittedName>
        <fullName evidence="6">Oxidoreductase</fullName>
    </submittedName>
</protein>
<dbReference type="Proteomes" id="UP000800092">
    <property type="component" value="Unassembled WGS sequence"/>
</dbReference>
<dbReference type="AlphaFoldDB" id="A0A6A6GXW3"/>
<evidence type="ECO:0000313" key="7">
    <source>
        <dbReference type="Proteomes" id="UP000800092"/>
    </source>
</evidence>
<evidence type="ECO:0000313" key="6">
    <source>
        <dbReference type="EMBL" id="KAF2230547.1"/>
    </source>
</evidence>
<gene>
    <name evidence="6" type="ORF">EV356DRAFT_453612</name>
</gene>
<sequence>MKDRVVFPNATAYSDSVGSYWSLKNVDIHPNCIVLPESSEEVSTAISILSSGANIWQDKCQFAVRGGGHTPYAGAANIEQGVVIDLSNMPSLGLAPDHKTITVSPSQTWDQVFATLDVFDLATLGGRVGGVGVGGLTTGCGISYFSPRYGFTCDVVENFEVVLANGDIVDANATSHADLWKALRGGSNNYGIVTSITLKTFPQGQFWGGQTFHSAGTRKANFKALESLIASHPYDEYVHFINTLVITNMTRAWIVGNSLQYTKSDPPEPFPEVFKPFTDIQRIPIFPGGPDNTLRVDNHSDFTLEYAALSTYKKRWQFATISFGNSAVMMEEFFQLANQTVAPFVALPGFQVSIAYQPLPTIMSERRGAVDSLGPIQTEGNMFFIHWAMAVDGSEMDTDGPFQSAVRDLFAAATKKAKALGVQRDYLPLTYSDSWQDPIGSRSEGTIEEMWKTSKKYDPTQLFQKQVPGGFKLPQNY</sequence>
<organism evidence="6 7">
    <name type="scientific">Viridothelium virens</name>
    <name type="common">Speckled blister lichen</name>
    <name type="synonym">Trypethelium virens</name>
    <dbReference type="NCBI Taxonomy" id="1048519"/>
    <lineage>
        <taxon>Eukaryota</taxon>
        <taxon>Fungi</taxon>
        <taxon>Dikarya</taxon>
        <taxon>Ascomycota</taxon>
        <taxon>Pezizomycotina</taxon>
        <taxon>Dothideomycetes</taxon>
        <taxon>Dothideomycetes incertae sedis</taxon>
        <taxon>Trypetheliales</taxon>
        <taxon>Trypetheliaceae</taxon>
        <taxon>Viridothelium</taxon>
    </lineage>
</organism>
<dbReference type="Gene3D" id="3.30.465.10">
    <property type="match status" value="1"/>
</dbReference>
<proteinExistence type="inferred from homology"/>
<dbReference type="PROSITE" id="PS51387">
    <property type="entry name" value="FAD_PCMH"/>
    <property type="match status" value="1"/>
</dbReference>
<accession>A0A6A6GXW3</accession>
<keyword evidence="4" id="KW-0560">Oxidoreductase</keyword>
<evidence type="ECO:0000256" key="3">
    <source>
        <dbReference type="ARBA" id="ARBA00022827"/>
    </source>
</evidence>
<feature type="domain" description="FAD-binding PCMH-type" evidence="5">
    <location>
        <begin position="26"/>
        <end position="203"/>
    </location>
</feature>
<evidence type="ECO:0000256" key="1">
    <source>
        <dbReference type="ARBA" id="ARBA00005466"/>
    </source>
</evidence>
<dbReference type="InterPro" id="IPR016166">
    <property type="entry name" value="FAD-bd_PCMH"/>
</dbReference>
<comment type="similarity">
    <text evidence="1">Belongs to the oxygen-dependent FAD-linked oxidoreductase family.</text>
</comment>
<reference evidence="6" key="1">
    <citation type="journal article" date="2020" name="Stud. Mycol.">
        <title>101 Dothideomycetes genomes: a test case for predicting lifestyles and emergence of pathogens.</title>
        <authorList>
            <person name="Haridas S."/>
            <person name="Albert R."/>
            <person name="Binder M."/>
            <person name="Bloem J."/>
            <person name="Labutti K."/>
            <person name="Salamov A."/>
            <person name="Andreopoulos B."/>
            <person name="Baker S."/>
            <person name="Barry K."/>
            <person name="Bills G."/>
            <person name="Bluhm B."/>
            <person name="Cannon C."/>
            <person name="Castanera R."/>
            <person name="Culley D."/>
            <person name="Daum C."/>
            <person name="Ezra D."/>
            <person name="Gonzalez J."/>
            <person name="Henrissat B."/>
            <person name="Kuo A."/>
            <person name="Liang C."/>
            <person name="Lipzen A."/>
            <person name="Lutzoni F."/>
            <person name="Magnuson J."/>
            <person name="Mondo S."/>
            <person name="Nolan M."/>
            <person name="Ohm R."/>
            <person name="Pangilinan J."/>
            <person name="Park H.-J."/>
            <person name="Ramirez L."/>
            <person name="Alfaro M."/>
            <person name="Sun H."/>
            <person name="Tritt A."/>
            <person name="Yoshinaga Y."/>
            <person name="Zwiers L.-H."/>
            <person name="Turgeon B."/>
            <person name="Goodwin S."/>
            <person name="Spatafora J."/>
            <person name="Crous P."/>
            <person name="Grigoriev I."/>
        </authorList>
    </citation>
    <scope>NUCLEOTIDE SEQUENCE</scope>
    <source>
        <strain evidence="6">Tuck. ex Michener</strain>
    </source>
</reference>
<dbReference type="OrthoDB" id="2151789at2759"/>
<dbReference type="InterPro" id="IPR036318">
    <property type="entry name" value="FAD-bd_PCMH-like_sf"/>
</dbReference>
<dbReference type="InterPro" id="IPR050416">
    <property type="entry name" value="FAD-linked_Oxidoreductase"/>
</dbReference>
<dbReference type="SUPFAM" id="SSF56176">
    <property type="entry name" value="FAD-binding/transporter-associated domain-like"/>
    <property type="match status" value="1"/>
</dbReference>
<dbReference type="Pfam" id="PF01565">
    <property type="entry name" value="FAD_binding_4"/>
    <property type="match status" value="1"/>
</dbReference>
<evidence type="ECO:0000256" key="2">
    <source>
        <dbReference type="ARBA" id="ARBA00022630"/>
    </source>
</evidence>
<dbReference type="PANTHER" id="PTHR42973">
    <property type="entry name" value="BINDING OXIDOREDUCTASE, PUTATIVE (AFU_ORTHOLOGUE AFUA_1G17690)-RELATED"/>
    <property type="match status" value="1"/>
</dbReference>
<dbReference type="GO" id="GO:0016491">
    <property type="term" value="F:oxidoreductase activity"/>
    <property type="evidence" value="ECO:0007669"/>
    <property type="project" value="UniProtKB-KW"/>
</dbReference>
<keyword evidence="3" id="KW-0274">FAD</keyword>
<dbReference type="InterPro" id="IPR016169">
    <property type="entry name" value="FAD-bd_PCMH_sub2"/>
</dbReference>
<evidence type="ECO:0000256" key="4">
    <source>
        <dbReference type="ARBA" id="ARBA00023002"/>
    </source>
</evidence>